<organism evidence="6 7">
    <name type="scientific">Chryseobacterium gotjawalense</name>
    <dbReference type="NCBI Taxonomy" id="3042315"/>
    <lineage>
        <taxon>Bacteria</taxon>
        <taxon>Pseudomonadati</taxon>
        <taxon>Bacteroidota</taxon>
        <taxon>Flavobacteriia</taxon>
        <taxon>Flavobacteriales</taxon>
        <taxon>Weeksellaceae</taxon>
        <taxon>Chryseobacterium group</taxon>
        <taxon>Chryseobacterium</taxon>
    </lineage>
</organism>
<keyword evidence="4" id="KW-1133">Transmembrane helix</keyword>
<keyword evidence="4" id="KW-0812">Transmembrane</keyword>
<keyword evidence="5" id="KW-0732">Signal</keyword>
<evidence type="ECO:0000313" key="6">
    <source>
        <dbReference type="EMBL" id="WHF51960.1"/>
    </source>
</evidence>
<dbReference type="Proteomes" id="UP001241656">
    <property type="component" value="Chromosome"/>
</dbReference>
<dbReference type="Gene3D" id="2.180.10.10">
    <property type="entry name" value="RHS repeat-associated core"/>
    <property type="match status" value="1"/>
</dbReference>
<reference evidence="6 7" key="1">
    <citation type="submission" date="2023-05" db="EMBL/GenBank/DDBJ databases">
        <title>Genomic insight into Chryseobacterium sp. wdc7 isolated forest soil (Gotjawal).</title>
        <authorList>
            <person name="Park S.-J."/>
        </authorList>
    </citation>
    <scope>NUCLEOTIDE SEQUENCE [LARGE SCALE GENOMIC DNA]</scope>
    <source>
        <strain evidence="7">wdc7</strain>
    </source>
</reference>
<evidence type="ECO:0000313" key="7">
    <source>
        <dbReference type="Proteomes" id="UP001241656"/>
    </source>
</evidence>
<dbReference type="InterPro" id="IPR006530">
    <property type="entry name" value="YD"/>
</dbReference>
<feature type="transmembrane region" description="Helical" evidence="4">
    <location>
        <begin position="1932"/>
        <end position="1951"/>
    </location>
</feature>
<evidence type="ECO:0000256" key="2">
    <source>
        <dbReference type="ARBA" id="ARBA00022525"/>
    </source>
</evidence>
<dbReference type="InterPro" id="IPR050708">
    <property type="entry name" value="T6SS_VgrG/RHS"/>
</dbReference>
<gene>
    <name evidence="6" type="ORF">QGN23_01485</name>
</gene>
<feature type="transmembrane region" description="Helical" evidence="4">
    <location>
        <begin position="1890"/>
        <end position="1920"/>
    </location>
</feature>
<dbReference type="SUPFAM" id="SSF69318">
    <property type="entry name" value="Integrin alpha N-terminal domain"/>
    <property type="match status" value="1"/>
</dbReference>
<feature type="signal peptide" evidence="5">
    <location>
        <begin position="1"/>
        <end position="18"/>
    </location>
</feature>
<protein>
    <submittedName>
        <fullName evidence="6">RHS repeat-associated core domain-containing protein</fullName>
    </submittedName>
</protein>
<dbReference type="Pfam" id="PF05593">
    <property type="entry name" value="RHS_repeat"/>
    <property type="match status" value="1"/>
</dbReference>
<dbReference type="NCBIfam" id="TIGR03696">
    <property type="entry name" value="Rhs_assc_core"/>
    <property type="match status" value="1"/>
</dbReference>
<keyword evidence="7" id="KW-1185">Reference proteome</keyword>
<dbReference type="RefSeq" id="WP_282905267.1">
    <property type="nucleotide sequence ID" value="NZ_CP124855.1"/>
</dbReference>
<dbReference type="InterPro" id="IPR022385">
    <property type="entry name" value="Rhs_assc_core"/>
</dbReference>
<comment type="subcellular location">
    <subcellularLocation>
        <location evidence="1">Secreted</location>
    </subcellularLocation>
</comment>
<sequence>MKKFYLLITILVFNFVFSQNTSFHDTQGNIEVNGGGQLQYTLPIALPPGIKSVGPQVNLIYTSGGGNGIAGYGWNLSGITSITRMGKTIEKDGEVAGIKLDYSDYYSFNGQRLIYKSGGNGPGQDGANGSFYTTEKYSNIKVKAIGSITGQEWKGPEYWEVTFEDGSQAWYGNTTTGSNNATTPVEYNIVKWKDAQGNYISYNYNKINNVATISDIQWGGNEAISGKTHFNKIQFNYSSRNLLEVSYVKGVQFTQDRLLQNIVVSTNGSQFKKYHIEYDSTVNVDDDPNKIIGYQFVKSIKEFNSNNEEANPVSFSTKPLTTNIQEKPFGDFQNVITSGDYNGDGLVDFIVKQAAQNGKPEGYYIYFDAVNNVSPSYVYLGVSSNFQYYRLLTFNIKSADNYVKTKQGLILIKSLDTDYHTTPNIELIYYSVNSDSSVLNTTNNPLVVEYTKTIVDSKYKFVDSYYPPYSTPANYGISNYSSLELAKEADINSDGISELIFAIKDSRCFKSQIAPNNWSCNDLGFRYAIVDNDTLQDDTLALLNNPTTKNILSKGSIMDFDNDGGQDIMFIERDPYNTNTNVSFATKNRYTGNIVNQTVSTPLNRIYQYSLRRIYKGFYSLYLKDTYFVKGLTGAIQFADLNGDRNIEILAPLTKITSFSGADADNVTGWSIYLNNGSGLSEFCQGFQEYYENENPTNSYQQYSYPGVTDIDNDGKSEFFNFYAGYNMQGNGFSNTSLWKLSEFRYNSNNSQFKWTYKSENVFSNGKGGTSMSPIYGDFRINGSNSKILFISKSLTDANDRKIISYHSYNLGVNKNISTITQGGITTNIEYKELDPEVNPNLYAPLKKEQYPYMEMDKVSQSYAVSRLTQEGRTQDFRYRGLITHLQGRGMIGFRQTARSTWYADGMENTKIWSGAEIDPLNEGLPIKEWSIKPISVTPELQELEIFPENISVDTPNLLNYKQTTYQTDIITGLAYKAIKVIVPIQNTTKDFLKDIATTNTITYDNYYLPKQTISKVNNDFAISTTNLEYLNNSTGTGKDYFIGRPLSKTVSMTVYGDTKGSKEEYSYNSNNLLEYLTKYDQNYAQNTAGWIKEKYTYDEGNTAGFGNITKKEITNSVDLNAIIVTTKAEYEAKGRFVTKTTDNLGLEENITYNDWGQVLTKTDPLNNNITNTYDSWGKLQTSSTNIGGTASYQYESFTLAGKVGKKVTEISPDGNLKVSFTNNLGQNYKVLTKAFEQNKYVAKETRYDGLGRKTYESEPYFSTISPNYGGLSGNTISYDDTVFPTKVTVQTANSGKKIETSISGRTTTIVEKNGYGRTYIKATDAIGNLILSTDPGGTITYTYNAAGQQTKAQYAENAVTTSYDEWGRKSEFYDPANGKYEYKYTNFGEIKEETSRKGYKQYLYKPNGLLDQIIEKSKDGTSTDKSYNFSYDPNTKQLTLKSGTANGKTYVTSYSYRPDGRLGWTTEYIAGKEFFKQNIVYDQYGRVSRYDQGLVSSGVTTTVAIQNIYNTWDGSLYQLKQESTNKILWELQTTNAKGQALTAKLGAAQITNTYSPSGFISTAKHTSPLSSIVDNYYMFDAVKNELVVRYSYIFGINETFTYDNNNRLINWTNPKTGQQSSNTYDDKGRITVNDQLGNIGYTIGGNIYRASNINLNANGLANYGIDGTNILLQNITYNENNDPIKIRGRQNDYAFEYGLSESRQIMSYGGKFEDSQNAKFTKYYSEDGSMEIIKNNQTQEEKHILYIGGSPYESNIVYFRYRHQDTGSFYFLHKDYLGSILAVADKSGYVIEQRHYDAWGNFTNLKIVGSNQNPDTYSDKLLVSRGYTSHEHLAGVGLIHMNGRLYDPLLRRFLNADENIQDPTNTQNYNKYGYVMNNPLMYNDPSGEFFVAGFFLTYIAPIIWGAIVGAGIGAAMYVVQGLFTNNWSLGGFAKSVLLGAITGGVSGGIANIFQAAGFWGTVGVGSLSGGATGGITSIMSGQNFFEGLLKGAVIGGAVGAVSYGLGKLFSNPNGNQAISEIKRDDLISSNSVASGDSQKYSYGTIKEFEKGFGSLGNSGVEKYYLQAPSGYSVAQDSSFYKMTWLQKNFGYGGIPEHSNVLGVTVGKNIYLSKAAFATKSLLTETITHEVGHVILNNSTEFILANTASNITGKFSQSLDTWGHVAIRKMTSSLSNLNPWFTRMNIPTYFFLNSKSQLDKLLLPLIKSFNY</sequence>
<dbReference type="NCBIfam" id="TIGR01643">
    <property type="entry name" value="YD_repeat_2x"/>
    <property type="match status" value="1"/>
</dbReference>
<accession>A0ABY8RD98</accession>
<name>A0ABY8RD98_9FLAO</name>
<feature type="transmembrane region" description="Helical" evidence="4">
    <location>
        <begin position="1957"/>
        <end position="1976"/>
    </location>
</feature>
<dbReference type="InterPro" id="IPR028994">
    <property type="entry name" value="Integrin_alpha_N"/>
</dbReference>
<dbReference type="InterPro" id="IPR003284">
    <property type="entry name" value="Sal_SpvB"/>
</dbReference>
<feature type="chain" id="PRO_5045937424" evidence="5">
    <location>
        <begin position="19"/>
        <end position="2211"/>
    </location>
</feature>
<dbReference type="EMBL" id="CP124855">
    <property type="protein sequence ID" value="WHF51960.1"/>
    <property type="molecule type" value="Genomic_DNA"/>
</dbReference>
<dbReference type="PANTHER" id="PTHR32305">
    <property type="match status" value="1"/>
</dbReference>
<evidence type="ECO:0000256" key="3">
    <source>
        <dbReference type="ARBA" id="ARBA00023026"/>
    </source>
</evidence>
<evidence type="ECO:0000256" key="4">
    <source>
        <dbReference type="SAM" id="Phobius"/>
    </source>
</evidence>
<evidence type="ECO:0000256" key="5">
    <source>
        <dbReference type="SAM" id="SignalP"/>
    </source>
</evidence>
<proteinExistence type="predicted"/>
<keyword evidence="2" id="KW-0964">Secreted</keyword>
<evidence type="ECO:0000256" key="1">
    <source>
        <dbReference type="ARBA" id="ARBA00004613"/>
    </source>
</evidence>
<feature type="transmembrane region" description="Helical" evidence="4">
    <location>
        <begin position="1988"/>
        <end position="2007"/>
    </location>
</feature>
<dbReference type="InterPro" id="IPR031325">
    <property type="entry name" value="RHS_repeat"/>
</dbReference>
<keyword evidence="4" id="KW-0472">Membrane</keyword>
<keyword evidence="3" id="KW-0843">Virulence</keyword>
<dbReference type="PANTHER" id="PTHR32305:SF15">
    <property type="entry name" value="PROTEIN RHSA-RELATED"/>
    <property type="match status" value="1"/>
</dbReference>
<dbReference type="Pfam" id="PF03534">
    <property type="entry name" value="SpvB"/>
    <property type="match status" value="1"/>
</dbReference>